<evidence type="ECO:0000313" key="3">
    <source>
        <dbReference type="Proteomes" id="UP000192923"/>
    </source>
</evidence>
<proteinExistence type="predicted"/>
<reference evidence="2 3" key="1">
    <citation type="submission" date="2016-12" db="EMBL/GenBank/DDBJ databases">
        <authorList>
            <person name="Song W.-J."/>
            <person name="Kurnit D.M."/>
        </authorList>
    </citation>
    <scope>NUCLEOTIDE SEQUENCE [LARGE SCALE GENOMIC DNA]</scope>
    <source>
        <strain evidence="2 3">175</strain>
    </source>
</reference>
<dbReference type="AlphaFoldDB" id="A0A1Y6D0S3"/>
<dbReference type="EMBL" id="FXAM01000001">
    <property type="protein sequence ID" value="SMF96030.1"/>
    <property type="molecule type" value="Genomic_DNA"/>
</dbReference>
<dbReference type="STRING" id="1760988.SAMN02949497_3410"/>
<evidence type="ECO:0000313" key="2">
    <source>
        <dbReference type="EMBL" id="SMF96030.1"/>
    </source>
</evidence>
<protein>
    <submittedName>
        <fullName evidence="2">Uncharacterized protein</fullName>
    </submittedName>
</protein>
<dbReference type="RefSeq" id="WP_176225263.1">
    <property type="nucleotide sequence ID" value="NZ_FXAM01000001.1"/>
</dbReference>
<keyword evidence="1" id="KW-0812">Transmembrane</keyword>
<keyword evidence="1" id="KW-0472">Membrane</keyword>
<evidence type="ECO:0000256" key="1">
    <source>
        <dbReference type="SAM" id="Phobius"/>
    </source>
</evidence>
<feature type="transmembrane region" description="Helical" evidence="1">
    <location>
        <begin position="9"/>
        <end position="29"/>
    </location>
</feature>
<keyword evidence="1" id="KW-1133">Transmembrane helix</keyword>
<keyword evidence="3" id="KW-1185">Reference proteome</keyword>
<accession>A0A1Y6D0S3</accession>
<gene>
    <name evidence="2" type="ORF">SAMN02949497_3410</name>
</gene>
<name>A0A1Y6D0S3_9GAMM</name>
<sequence length="58" mass="5892">MKNIEQNTVIVLLLGVLGVLSLGVLAFVPEARNEAGIVAGSAISALATLARQMGKSDA</sequence>
<organism evidence="2 3">
    <name type="scientific">Methylomagnum ishizawai</name>
    <dbReference type="NCBI Taxonomy" id="1760988"/>
    <lineage>
        <taxon>Bacteria</taxon>
        <taxon>Pseudomonadati</taxon>
        <taxon>Pseudomonadota</taxon>
        <taxon>Gammaproteobacteria</taxon>
        <taxon>Methylococcales</taxon>
        <taxon>Methylococcaceae</taxon>
        <taxon>Methylomagnum</taxon>
    </lineage>
</organism>
<dbReference type="Proteomes" id="UP000192923">
    <property type="component" value="Unassembled WGS sequence"/>
</dbReference>